<evidence type="ECO:0000259" key="1">
    <source>
        <dbReference type="Pfam" id="PF14024"/>
    </source>
</evidence>
<proteinExistence type="predicted"/>
<evidence type="ECO:0000313" key="3">
    <source>
        <dbReference type="Proteomes" id="UP000624709"/>
    </source>
</evidence>
<evidence type="ECO:0000313" key="2">
    <source>
        <dbReference type="EMBL" id="GIE73355.1"/>
    </source>
</evidence>
<organism evidence="2 3">
    <name type="scientific">Actinoplanes palleronii</name>
    <dbReference type="NCBI Taxonomy" id="113570"/>
    <lineage>
        <taxon>Bacteria</taxon>
        <taxon>Bacillati</taxon>
        <taxon>Actinomycetota</taxon>
        <taxon>Actinomycetes</taxon>
        <taxon>Micromonosporales</taxon>
        <taxon>Micromonosporaceae</taxon>
        <taxon>Actinoplanes</taxon>
    </lineage>
</organism>
<dbReference type="InterPro" id="IPR025334">
    <property type="entry name" value="DUF4240"/>
</dbReference>
<dbReference type="Pfam" id="PF14024">
    <property type="entry name" value="DUF4240"/>
    <property type="match status" value="1"/>
</dbReference>
<comment type="caution">
    <text evidence="2">The sequence shown here is derived from an EMBL/GenBank/DDBJ whole genome shotgun (WGS) entry which is preliminary data.</text>
</comment>
<keyword evidence="3" id="KW-1185">Reference proteome</keyword>
<dbReference type="Proteomes" id="UP000624709">
    <property type="component" value="Unassembled WGS sequence"/>
</dbReference>
<reference evidence="2 3" key="1">
    <citation type="submission" date="2021-01" db="EMBL/GenBank/DDBJ databases">
        <title>Whole genome shotgun sequence of Actinoplanes palleronii NBRC 14916.</title>
        <authorList>
            <person name="Komaki H."/>
            <person name="Tamura T."/>
        </authorList>
    </citation>
    <scope>NUCLEOTIDE SEQUENCE [LARGE SCALE GENOMIC DNA]</scope>
    <source>
        <strain evidence="2 3">NBRC 14916</strain>
    </source>
</reference>
<sequence length="178" mass="20200">MDEGGLWELIAESRRESDNDTALTSRLLFRRLRVLSATEIADFVQLWEQVRSHLYTWPVTDAICLLLGVVEEDDLPHAQDWIISYGRSVVERTIRTPDSLVELAADVHHARAPWFGEFATEAHIVITGSWPLGYDPDGPADLLGEHIDLADHAVARQQFPRLTAFRRQHADLGIPELR</sequence>
<protein>
    <recommendedName>
        <fullName evidence="1">DUF4240 domain-containing protein</fullName>
    </recommendedName>
</protein>
<gene>
    <name evidence="2" type="ORF">Apa02nite_094630</name>
</gene>
<feature type="domain" description="DUF4240" evidence="1">
    <location>
        <begin position="1"/>
        <end position="117"/>
    </location>
</feature>
<dbReference type="RefSeq" id="WP_203830961.1">
    <property type="nucleotide sequence ID" value="NZ_BAAATY010000063.1"/>
</dbReference>
<accession>A0ABQ4BRQ9</accession>
<dbReference type="EMBL" id="BOMS01000171">
    <property type="protein sequence ID" value="GIE73355.1"/>
    <property type="molecule type" value="Genomic_DNA"/>
</dbReference>
<name>A0ABQ4BRQ9_9ACTN</name>